<dbReference type="PANTHER" id="PTHR43795">
    <property type="entry name" value="BIFUNCTIONAL ASPARTATE AMINOTRANSFERASE AND GLUTAMATE/ASPARTATE-PREPHENATE AMINOTRANSFERASE-RELATED"/>
    <property type="match status" value="1"/>
</dbReference>
<dbReference type="InterPro" id="IPR015424">
    <property type="entry name" value="PyrdxlP-dep_Trfase"/>
</dbReference>
<dbReference type="InterPro" id="IPR015421">
    <property type="entry name" value="PyrdxlP-dep_Trfase_major"/>
</dbReference>
<dbReference type="SUPFAM" id="SSF53383">
    <property type="entry name" value="PLP-dependent transferases"/>
    <property type="match status" value="1"/>
</dbReference>
<dbReference type="eggNOG" id="KOG0256">
    <property type="taxonomic scope" value="Eukaryota"/>
</dbReference>
<dbReference type="InterPro" id="IPR050478">
    <property type="entry name" value="Ethylene_sulfur-biosynth"/>
</dbReference>
<sequence>MEKESSLASRHFGYASDPHGTEELRSAVAGVMTEYIFKGEHTAIPDDVLLCSGATYAVSALTGCLCDIGEGVIIPSPVYSGFFLDCTMLPGAKVLPSDAKAENGFRPQVSELEDTYNKAMADGITPRVLIIVNPNNPMGFIHTADEIEQMIAWARGHSLQIIVDEIYALSVFSGSGPFTSVMNILEGDLSDDIHIVWGFSKDLCSNGMRVGSVYTQSDALKKPLVTAFLFAMIPQMVQHVYAQVLKDRTFTKDYFSVHSKCLAEAYQAVTNTLDSLGVQYIPAEAGFFVMLSLRCVGVNSDDKEIKAYKHLLSHKLILSPGSTMATPEDGWFRLVFTTVPLDDLLIALQRFAAAYKSFSECLT</sequence>
<dbReference type="CDD" id="cd00609">
    <property type="entry name" value="AAT_like"/>
    <property type="match status" value="1"/>
</dbReference>
<dbReference type="AlphaFoldDB" id="A0A0L0FH06"/>
<name>A0A0L0FH06_9EUKA</name>
<dbReference type="PANTHER" id="PTHR43795:SF39">
    <property type="entry name" value="AMINOTRANSFERASE CLASS I_CLASSII DOMAIN-CONTAINING PROTEIN"/>
    <property type="match status" value="1"/>
</dbReference>
<dbReference type="InterPro" id="IPR004839">
    <property type="entry name" value="Aminotransferase_I/II_large"/>
</dbReference>
<feature type="domain" description="Aminotransferase class I/classII large" evidence="2">
    <location>
        <begin position="7"/>
        <end position="350"/>
    </location>
</feature>
<protein>
    <recommendedName>
        <fullName evidence="2">Aminotransferase class I/classII large domain-containing protein</fullName>
    </recommendedName>
</protein>
<dbReference type="PRINTS" id="PR00753">
    <property type="entry name" value="ACCSYNTHASE"/>
</dbReference>
<dbReference type="Gene3D" id="3.90.1150.10">
    <property type="entry name" value="Aspartate Aminotransferase, domain 1"/>
    <property type="match status" value="1"/>
</dbReference>
<dbReference type="GO" id="GO:0030170">
    <property type="term" value="F:pyridoxal phosphate binding"/>
    <property type="evidence" value="ECO:0007669"/>
    <property type="project" value="InterPro"/>
</dbReference>
<keyword evidence="4" id="KW-1185">Reference proteome</keyword>
<dbReference type="Gene3D" id="3.40.640.10">
    <property type="entry name" value="Type I PLP-dependent aspartate aminotransferase-like (Major domain)"/>
    <property type="match status" value="1"/>
</dbReference>
<dbReference type="InterPro" id="IPR015422">
    <property type="entry name" value="PyrdxlP-dep_Trfase_small"/>
</dbReference>
<evidence type="ECO:0000256" key="1">
    <source>
        <dbReference type="ARBA" id="ARBA00022898"/>
    </source>
</evidence>
<dbReference type="GeneID" id="25912643"/>
<evidence type="ECO:0000313" key="4">
    <source>
        <dbReference type="Proteomes" id="UP000054560"/>
    </source>
</evidence>
<proteinExistence type="predicted"/>
<dbReference type="EMBL" id="KQ243693">
    <property type="protein sequence ID" value="KNC75333.1"/>
    <property type="molecule type" value="Genomic_DNA"/>
</dbReference>
<gene>
    <name evidence="3" type="ORF">SARC_12139</name>
</gene>
<dbReference type="GO" id="GO:0008483">
    <property type="term" value="F:transaminase activity"/>
    <property type="evidence" value="ECO:0007669"/>
    <property type="project" value="TreeGrafter"/>
</dbReference>
<organism evidence="3 4">
    <name type="scientific">Sphaeroforma arctica JP610</name>
    <dbReference type="NCBI Taxonomy" id="667725"/>
    <lineage>
        <taxon>Eukaryota</taxon>
        <taxon>Ichthyosporea</taxon>
        <taxon>Ichthyophonida</taxon>
        <taxon>Sphaeroforma</taxon>
    </lineage>
</organism>
<reference evidence="3 4" key="1">
    <citation type="submission" date="2011-02" db="EMBL/GenBank/DDBJ databases">
        <title>The Genome Sequence of Sphaeroforma arctica JP610.</title>
        <authorList>
            <consortium name="The Broad Institute Genome Sequencing Platform"/>
            <person name="Russ C."/>
            <person name="Cuomo C."/>
            <person name="Young S.K."/>
            <person name="Zeng Q."/>
            <person name="Gargeya S."/>
            <person name="Alvarado L."/>
            <person name="Berlin A."/>
            <person name="Chapman S.B."/>
            <person name="Chen Z."/>
            <person name="Freedman E."/>
            <person name="Gellesch M."/>
            <person name="Goldberg J."/>
            <person name="Griggs A."/>
            <person name="Gujja S."/>
            <person name="Heilman E."/>
            <person name="Heiman D."/>
            <person name="Howarth C."/>
            <person name="Mehta T."/>
            <person name="Neiman D."/>
            <person name="Pearson M."/>
            <person name="Roberts A."/>
            <person name="Saif S."/>
            <person name="Shea T."/>
            <person name="Shenoy N."/>
            <person name="Sisk P."/>
            <person name="Stolte C."/>
            <person name="Sykes S."/>
            <person name="White J."/>
            <person name="Yandava C."/>
            <person name="Burger G."/>
            <person name="Gray M.W."/>
            <person name="Holland P.W.H."/>
            <person name="King N."/>
            <person name="Lang F.B.F."/>
            <person name="Roger A.J."/>
            <person name="Ruiz-Trillo I."/>
            <person name="Haas B."/>
            <person name="Nusbaum C."/>
            <person name="Birren B."/>
        </authorList>
    </citation>
    <scope>NUCLEOTIDE SEQUENCE [LARGE SCALE GENOMIC DNA]</scope>
    <source>
        <strain evidence="3 4">JP610</strain>
    </source>
</reference>
<dbReference type="STRING" id="667725.A0A0L0FH06"/>
<evidence type="ECO:0000259" key="2">
    <source>
        <dbReference type="Pfam" id="PF00155"/>
    </source>
</evidence>
<dbReference type="Proteomes" id="UP000054560">
    <property type="component" value="Unassembled WGS sequence"/>
</dbReference>
<keyword evidence="1" id="KW-0663">Pyridoxal phosphate</keyword>
<accession>A0A0L0FH06</accession>
<dbReference type="OrthoDB" id="691673at2759"/>
<dbReference type="GO" id="GO:0006520">
    <property type="term" value="P:amino acid metabolic process"/>
    <property type="evidence" value="ECO:0007669"/>
    <property type="project" value="TreeGrafter"/>
</dbReference>
<dbReference type="Pfam" id="PF00155">
    <property type="entry name" value="Aminotran_1_2"/>
    <property type="match status" value="1"/>
</dbReference>
<dbReference type="RefSeq" id="XP_014149235.1">
    <property type="nucleotide sequence ID" value="XM_014293760.1"/>
</dbReference>
<evidence type="ECO:0000313" key="3">
    <source>
        <dbReference type="EMBL" id="KNC75333.1"/>
    </source>
</evidence>